<evidence type="ECO:0008006" key="5">
    <source>
        <dbReference type="Google" id="ProtNLM"/>
    </source>
</evidence>
<dbReference type="AlphaFoldDB" id="A0A174YV79"/>
<dbReference type="RefSeq" id="WP_055215680.1">
    <property type="nucleotide sequence ID" value="NZ_CZBU01000003.1"/>
</dbReference>
<evidence type="ECO:0000256" key="2">
    <source>
        <dbReference type="SAM" id="SignalP"/>
    </source>
</evidence>
<feature type="compositionally biased region" description="Polar residues" evidence="1">
    <location>
        <begin position="30"/>
        <end position="43"/>
    </location>
</feature>
<dbReference type="Proteomes" id="UP000095621">
    <property type="component" value="Unassembled WGS sequence"/>
</dbReference>
<organism evidence="3 4">
    <name type="scientific">Lachnospira eligens</name>
    <dbReference type="NCBI Taxonomy" id="39485"/>
    <lineage>
        <taxon>Bacteria</taxon>
        <taxon>Bacillati</taxon>
        <taxon>Bacillota</taxon>
        <taxon>Clostridia</taxon>
        <taxon>Lachnospirales</taxon>
        <taxon>Lachnospiraceae</taxon>
        <taxon>Lachnospira</taxon>
    </lineage>
</organism>
<gene>
    <name evidence="3" type="ORF">ERS852490_01577</name>
</gene>
<reference evidence="3 4" key="1">
    <citation type="submission" date="2015-09" db="EMBL/GenBank/DDBJ databases">
        <authorList>
            <consortium name="Pathogen Informatics"/>
        </authorList>
    </citation>
    <scope>NUCLEOTIDE SEQUENCE [LARGE SCALE GENOMIC DNA]</scope>
    <source>
        <strain evidence="3 4">2789STDY5834875</strain>
    </source>
</reference>
<evidence type="ECO:0000313" key="4">
    <source>
        <dbReference type="Proteomes" id="UP000095621"/>
    </source>
</evidence>
<feature type="compositionally biased region" description="Basic and acidic residues" evidence="1">
    <location>
        <begin position="134"/>
        <end position="145"/>
    </location>
</feature>
<feature type="compositionally biased region" description="Low complexity" evidence="1">
    <location>
        <begin position="121"/>
        <end position="133"/>
    </location>
</feature>
<evidence type="ECO:0000256" key="1">
    <source>
        <dbReference type="SAM" id="MobiDB-lite"/>
    </source>
</evidence>
<feature type="compositionally biased region" description="Polar residues" evidence="1">
    <location>
        <begin position="59"/>
        <end position="73"/>
    </location>
</feature>
<protein>
    <recommendedName>
        <fullName evidence="5">Lipoprotein</fullName>
    </recommendedName>
</protein>
<proteinExistence type="predicted"/>
<name>A0A174YV79_9FIRM</name>
<feature type="compositionally biased region" description="Polar residues" evidence="1">
    <location>
        <begin position="82"/>
        <end position="98"/>
    </location>
</feature>
<accession>A0A174YV79</accession>
<feature type="signal peptide" evidence="2">
    <location>
        <begin position="1"/>
        <end position="24"/>
    </location>
</feature>
<keyword evidence="2" id="KW-0732">Signal</keyword>
<sequence length="154" mass="16504">MSKRNITFIIMIITLMTLPLSACGKNKNNISTDNSQKLQSESGQEYDDGRDAHMIPAGESQTNGELQTNGESQKTGEKKNVQENASDAQDNNINSELQPVSIVPESTVAASSDAADKDTSGTDNTSGTDSTSSENDKTENTKTDPIELPFVPAY</sequence>
<feature type="region of interest" description="Disordered" evidence="1">
    <location>
        <begin position="30"/>
        <end position="154"/>
    </location>
</feature>
<dbReference type="EMBL" id="CZBU01000003">
    <property type="protein sequence ID" value="CUQ77457.1"/>
    <property type="molecule type" value="Genomic_DNA"/>
</dbReference>
<evidence type="ECO:0000313" key="3">
    <source>
        <dbReference type="EMBL" id="CUQ77457.1"/>
    </source>
</evidence>
<feature type="chain" id="PRO_5008038359" description="Lipoprotein" evidence="2">
    <location>
        <begin position="25"/>
        <end position="154"/>
    </location>
</feature>